<evidence type="ECO:0000313" key="6">
    <source>
        <dbReference type="EMBL" id="KAJ1107384.1"/>
    </source>
</evidence>
<evidence type="ECO:0000256" key="3">
    <source>
        <dbReference type="PROSITE-ProRule" id="PRU00446"/>
    </source>
</evidence>
<protein>
    <recommendedName>
        <fullName evidence="5">Olfactomedin-like domain-containing protein</fullName>
    </recommendedName>
</protein>
<gene>
    <name evidence="6" type="ORF">NDU88_004775</name>
</gene>
<dbReference type="InterPro" id="IPR003112">
    <property type="entry name" value="Olfac-like_dom"/>
</dbReference>
<evidence type="ECO:0000259" key="5">
    <source>
        <dbReference type="PROSITE" id="PS51132"/>
    </source>
</evidence>
<sequence length="466" mass="53470">MLPYLLIVFLLQRPAAGQNVSGSVDDSGNCLCKVILPDNTFPMHRMESLEFTAYHLNITVQQELSKIQSYRGTFNLYLQRLQNLTRRVQVMEMGGVSYSELDFELLKVEIREMESLVTQLRASMDGSNVIVETLYTEIKNISLMVNQLESYDKNNVLAVRREIAALRKRLQDCETNQGKATPSPPTYGTCNHGGLINVSKPFVVQLNWRGFNFKYGGWGKDSYTEAPNKDMYWVAPLNGDARMMESFRRYQSYDDLLLYKNPTDKSLPRLLYGSTYDYSSCGQGGGMIAFNNCLYYNCYNSRDMCKLNLETSVVERKTLVNAAYNNRFSYAAVNWQDFDFAADEEGLWVLYSTEESAGNIIIGKLNSSLFIENSWITTQYKPGVTNAFMICGVLYATRPVNTRREEIFYMYDTKTSKEGKLSIMLDKMMETVQSLSYNPNDRKLYMYNDGYQVNYNTIFSPDSARN</sequence>
<dbReference type="PANTHER" id="PTHR23192">
    <property type="entry name" value="OLFACTOMEDIN-RELATED"/>
    <property type="match status" value="1"/>
</dbReference>
<dbReference type="GO" id="GO:0007165">
    <property type="term" value="P:signal transduction"/>
    <property type="evidence" value="ECO:0007669"/>
    <property type="project" value="TreeGrafter"/>
</dbReference>
<evidence type="ECO:0000313" key="7">
    <source>
        <dbReference type="Proteomes" id="UP001066276"/>
    </source>
</evidence>
<dbReference type="Pfam" id="PF02191">
    <property type="entry name" value="OLF"/>
    <property type="match status" value="1"/>
</dbReference>
<comment type="subcellular location">
    <subcellularLocation>
        <location evidence="1">Secreted</location>
    </subcellularLocation>
</comment>
<evidence type="ECO:0000256" key="4">
    <source>
        <dbReference type="SAM" id="SignalP"/>
    </source>
</evidence>
<dbReference type="PROSITE" id="PS51132">
    <property type="entry name" value="OLF"/>
    <property type="match status" value="1"/>
</dbReference>
<dbReference type="PANTHER" id="PTHR23192:SF7">
    <property type="entry name" value="OLFACTOMEDIN-4"/>
    <property type="match status" value="1"/>
</dbReference>
<organism evidence="6 7">
    <name type="scientific">Pleurodeles waltl</name>
    <name type="common">Iberian ribbed newt</name>
    <dbReference type="NCBI Taxonomy" id="8319"/>
    <lineage>
        <taxon>Eukaryota</taxon>
        <taxon>Metazoa</taxon>
        <taxon>Chordata</taxon>
        <taxon>Craniata</taxon>
        <taxon>Vertebrata</taxon>
        <taxon>Euteleostomi</taxon>
        <taxon>Amphibia</taxon>
        <taxon>Batrachia</taxon>
        <taxon>Caudata</taxon>
        <taxon>Salamandroidea</taxon>
        <taxon>Salamandridae</taxon>
        <taxon>Pleurodelinae</taxon>
        <taxon>Pleurodeles</taxon>
    </lineage>
</organism>
<evidence type="ECO:0000256" key="1">
    <source>
        <dbReference type="ARBA" id="ARBA00004613"/>
    </source>
</evidence>
<proteinExistence type="predicted"/>
<dbReference type="AlphaFoldDB" id="A0AAV7MW37"/>
<feature type="domain" description="Olfactomedin-like" evidence="5">
    <location>
        <begin position="189"/>
        <end position="461"/>
    </location>
</feature>
<feature type="chain" id="PRO_5043753700" description="Olfactomedin-like domain-containing protein" evidence="4">
    <location>
        <begin position="18"/>
        <end position="466"/>
    </location>
</feature>
<dbReference type="InterPro" id="IPR050605">
    <property type="entry name" value="Olfactomedin-like_domain"/>
</dbReference>
<comment type="caution">
    <text evidence="3">Lacks conserved residue(s) required for the propagation of feature annotation.</text>
</comment>
<keyword evidence="2" id="KW-0964">Secreted</keyword>
<keyword evidence="7" id="KW-1185">Reference proteome</keyword>
<dbReference type="GO" id="GO:0005615">
    <property type="term" value="C:extracellular space"/>
    <property type="evidence" value="ECO:0007669"/>
    <property type="project" value="TreeGrafter"/>
</dbReference>
<dbReference type="SMART" id="SM00284">
    <property type="entry name" value="OLF"/>
    <property type="match status" value="1"/>
</dbReference>
<name>A0AAV7MW37_PLEWA</name>
<feature type="signal peptide" evidence="4">
    <location>
        <begin position="1"/>
        <end position="17"/>
    </location>
</feature>
<evidence type="ECO:0000256" key="2">
    <source>
        <dbReference type="ARBA" id="ARBA00022525"/>
    </source>
</evidence>
<keyword evidence="4" id="KW-0732">Signal</keyword>
<reference evidence="6" key="1">
    <citation type="journal article" date="2022" name="bioRxiv">
        <title>Sequencing and chromosome-scale assembly of the giantPleurodeles waltlgenome.</title>
        <authorList>
            <person name="Brown T."/>
            <person name="Elewa A."/>
            <person name="Iarovenko S."/>
            <person name="Subramanian E."/>
            <person name="Araus A.J."/>
            <person name="Petzold A."/>
            <person name="Susuki M."/>
            <person name="Suzuki K.-i.T."/>
            <person name="Hayashi T."/>
            <person name="Toyoda A."/>
            <person name="Oliveira C."/>
            <person name="Osipova E."/>
            <person name="Leigh N.D."/>
            <person name="Simon A."/>
            <person name="Yun M.H."/>
        </authorList>
    </citation>
    <scope>NUCLEOTIDE SEQUENCE</scope>
    <source>
        <strain evidence="6">20211129_DDA</strain>
        <tissue evidence="6">Liver</tissue>
    </source>
</reference>
<comment type="caution">
    <text evidence="6">The sequence shown here is derived from an EMBL/GenBank/DDBJ whole genome shotgun (WGS) entry which is preliminary data.</text>
</comment>
<dbReference type="Proteomes" id="UP001066276">
    <property type="component" value="Chromosome 9"/>
</dbReference>
<dbReference type="EMBL" id="JANPWB010000013">
    <property type="protein sequence ID" value="KAJ1107384.1"/>
    <property type="molecule type" value="Genomic_DNA"/>
</dbReference>
<accession>A0AAV7MW37</accession>